<sequence length="106" mass="12493">MYDRFYDKREVDVDGMNRFETRAKRRGERGSRRVNLNREAGFEEVNWEDNQERYNEMITDAFGMGNTDDEGEEEPNPEAARFYELLEFASKPLINSCVHSKLSICV</sequence>
<evidence type="ECO:0000313" key="1">
    <source>
        <dbReference type="EMBL" id="MED6121378.1"/>
    </source>
</evidence>
<protein>
    <submittedName>
        <fullName evidence="1">Uncharacterized protein</fullName>
    </submittedName>
</protein>
<comment type="caution">
    <text evidence="1">The sequence shown here is derived from an EMBL/GenBank/DDBJ whole genome shotgun (WGS) entry which is preliminary data.</text>
</comment>
<reference evidence="1 2" key="1">
    <citation type="journal article" date="2023" name="Plants (Basel)">
        <title>Bridging the Gap: Combining Genomics and Transcriptomics Approaches to Understand Stylosanthes scabra, an Orphan Legume from the Brazilian Caatinga.</title>
        <authorList>
            <person name="Ferreira-Neto J.R.C."/>
            <person name="da Silva M.D."/>
            <person name="Binneck E."/>
            <person name="de Melo N.F."/>
            <person name="da Silva R.H."/>
            <person name="de Melo A.L.T.M."/>
            <person name="Pandolfi V."/>
            <person name="Bustamante F.O."/>
            <person name="Brasileiro-Vidal A.C."/>
            <person name="Benko-Iseppon A.M."/>
        </authorList>
    </citation>
    <scope>NUCLEOTIDE SEQUENCE [LARGE SCALE GENOMIC DNA]</scope>
    <source>
        <tissue evidence="1">Leaves</tissue>
    </source>
</reference>
<name>A0ABU6RBL0_9FABA</name>
<dbReference type="EMBL" id="JASCZI010030329">
    <property type="protein sequence ID" value="MED6121378.1"/>
    <property type="molecule type" value="Genomic_DNA"/>
</dbReference>
<gene>
    <name evidence="1" type="ORF">PIB30_029630</name>
</gene>
<dbReference type="Proteomes" id="UP001341840">
    <property type="component" value="Unassembled WGS sequence"/>
</dbReference>
<accession>A0ABU6RBL0</accession>
<keyword evidence="2" id="KW-1185">Reference proteome</keyword>
<evidence type="ECO:0000313" key="2">
    <source>
        <dbReference type="Proteomes" id="UP001341840"/>
    </source>
</evidence>
<organism evidence="1 2">
    <name type="scientific">Stylosanthes scabra</name>
    <dbReference type="NCBI Taxonomy" id="79078"/>
    <lineage>
        <taxon>Eukaryota</taxon>
        <taxon>Viridiplantae</taxon>
        <taxon>Streptophyta</taxon>
        <taxon>Embryophyta</taxon>
        <taxon>Tracheophyta</taxon>
        <taxon>Spermatophyta</taxon>
        <taxon>Magnoliopsida</taxon>
        <taxon>eudicotyledons</taxon>
        <taxon>Gunneridae</taxon>
        <taxon>Pentapetalae</taxon>
        <taxon>rosids</taxon>
        <taxon>fabids</taxon>
        <taxon>Fabales</taxon>
        <taxon>Fabaceae</taxon>
        <taxon>Papilionoideae</taxon>
        <taxon>50 kb inversion clade</taxon>
        <taxon>dalbergioids sensu lato</taxon>
        <taxon>Dalbergieae</taxon>
        <taxon>Pterocarpus clade</taxon>
        <taxon>Stylosanthes</taxon>
    </lineage>
</organism>
<proteinExistence type="predicted"/>